<proteinExistence type="predicted"/>
<sequence>MGELQQSNQELHEVVVIGIREERIRFLEEELNNAIELSTQDKKELLEEISKLKRIVHQLEEENKKKDKEISNKDKLISEFDERETKLKNRIREISKSAGNTPKTQDYTRLVDENEHLLCQNFALSLLRYRDRLELINTREALQNAQAWNTENEFNPDENSLDIYNFDQNLDMDLVNVRWDRDTYMQERDQAVQERNQLRANAQNQVNRMIDNIARKQTCIGELLREKFALQILYRRNAHHLQRCRADRGLLEYNRDRLYERYEKWKNKTQAERQNILNLNQQILALHNNPPNQINMADARRLPVLKLMAPALAKFQPYTGQEPPDDYLDKVIQSWAYLEGHMAVLEGANAGDFDNAVKCNILKSMMGGKYAPVPANNGLVVGNPAINSPDTLRAWMRAKYQRETVGNQQSAIQRLTQERYQPYDTPDTYEARIRPLLLGVVDNDVQVLGVI</sequence>
<reference evidence="2" key="1">
    <citation type="submission" date="2021-06" db="EMBL/GenBank/DDBJ databases">
        <authorList>
            <person name="Kallberg Y."/>
            <person name="Tangrot J."/>
            <person name="Rosling A."/>
        </authorList>
    </citation>
    <scope>NUCLEOTIDE SEQUENCE</scope>
    <source>
        <strain evidence="2">MT106</strain>
    </source>
</reference>
<dbReference type="Proteomes" id="UP000789831">
    <property type="component" value="Unassembled WGS sequence"/>
</dbReference>
<keyword evidence="1" id="KW-0175">Coiled coil</keyword>
<dbReference type="OrthoDB" id="2429651at2759"/>
<dbReference type="AlphaFoldDB" id="A0A9N9CSP4"/>
<evidence type="ECO:0000313" key="3">
    <source>
        <dbReference type="Proteomes" id="UP000789831"/>
    </source>
</evidence>
<evidence type="ECO:0000313" key="2">
    <source>
        <dbReference type="EMBL" id="CAG8614615.1"/>
    </source>
</evidence>
<comment type="caution">
    <text evidence="2">The sequence shown here is derived from an EMBL/GenBank/DDBJ whole genome shotgun (WGS) entry which is preliminary data.</text>
</comment>
<keyword evidence="3" id="KW-1185">Reference proteome</keyword>
<evidence type="ECO:0000256" key="1">
    <source>
        <dbReference type="SAM" id="Coils"/>
    </source>
</evidence>
<gene>
    <name evidence="2" type="ORF">AGERDE_LOCUS9766</name>
</gene>
<organism evidence="2 3">
    <name type="scientific">Ambispora gerdemannii</name>
    <dbReference type="NCBI Taxonomy" id="144530"/>
    <lineage>
        <taxon>Eukaryota</taxon>
        <taxon>Fungi</taxon>
        <taxon>Fungi incertae sedis</taxon>
        <taxon>Mucoromycota</taxon>
        <taxon>Glomeromycotina</taxon>
        <taxon>Glomeromycetes</taxon>
        <taxon>Archaeosporales</taxon>
        <taxon>Ambisporaceae</taxon>
        <taxon>Ambispora</taxon>
    </lineage>
</organism>
<feature type="coiled-coil region" evidence="1">
    <location>
        <begin position="181"/>
        <end position="208"/>
    </location>
</feature>
<accession>A0A9N9CSP4</accession>
<name>A0A9N9CSP4_9GLOM</name>
<protein>
    <submittedName>
        <fullName evidence="2">9653_t:CDS:1</fullName>
    </submittedName>
</protein>
<dbReference type="EMBL" id="CAJVPL010002587">
    <property type="protein sequence ID" value="CAG8614615.1"/>
    <property type="molecule type" value="Genomic_DNA"/>
</dbReference>
<feature type="coiled-coil region" evidence="1">
    <location>
        <begin position="24"/>
        <end position="79"/>
    </location>
</feature>